<dbReference type="STRING" id="1442369.A0A0D2J4G1"/>
<proteinExistence type="predicted"/>
<dbReference type="Pfam" id="PF06041">
    <property type="entry name" value="DUF924"/>
    <property type="match status" value="1"/>
</dbReference>
<dbReference type="OrthoDB" id="414698at2759"/>
<keyword evidence="2" id="KW-1185">Reference proteome</keyword>
<sequence>MNEEIDHVLSFWFSGGTQAVTRWFRPPAGFDEEVRTSFLPLISQARSHELDSWTDTPLGSLALIILLDQFPRNVYRGSDGAHASDAQACSVATNAIARGYDHQVDDLQALFFYMPLMHDERLVSQVACVAQMETLYARCQQKENAEAREAREFVEQGLKSAKGHRDTILKFGRFPSRNKILGRESTEEEKKFLEENPSGFL</sequence>
<dbReference type="VEuPathDB" id="FungiDB:Z518_01655"/>
<dbReference type="PANTHER" id="PTHR23004:SF7">
    <property type="entry name" value="DUF924-DOMAIN-CONTAINING PROTEIN"/>
    <property type="match status" value="1"/>
</dbReference>
<evidence type="ECO:0008006" key="3">
    <source>
        <dbReference type="Google" id="ProtNLM"/>
    </source>
</evidence>
<evidence type="ECO:0000313" key="1">
    <source>
        <dbReference type="EMBL" id="KIX10571.1"/>
    </source>
</evidence>
<dbReference type="Proteomes" id="UP000053617">
    <property type="component" value="Unassembled WGS sequence"/>
</dbReference>
<dbReference type="InterPro" id="IPR011990">
    <property type="entry name" value="TPR-like_helical_dom_sf"/>
</dbReference>
<dbReference type="RefSeq" id="XP_013277707.1">
    <property type="nucleotide sequence ID" value="XM_013422253.1"/>
</dbReference>
<dbReference type="SUPFAM" id="SSF48452">
    <property type="entry name" value="TPR-like"/>
    <property type="match status" value="1"/>
</dbReference>
<protein>
    <recommendedName>
        <fullName evidence="3">DUF924-domain-containing protein</fullName>
    </recommendedName>
</protein>
<reference evidence="1 2" key="1">
    <citation type="submission" date="2015-01" db="EMBL/GenBank/DDBJ databases">
        <title>The Genome Sequence of Rhinocladiella mackenzie CBS 650.93.</title>
        <authorList>
            <consortium name="The Broad Institute Genomics Platform"/>
            <person name="Cuomo C."/>
            <person name="de Hoog S."/>
            <person name="Gorbushina A."/>
            <person name="Stielow B."/>
            <person name="Teixiera M."/>
            <person name="Abouelleil A."/>
            <person name="Chapman S.B."/>
            <person name="Priest M."/>
            <person name="Young S.K."/>
            <person name="Wortman J."/>
            <person name="Nusbaum C."/>
            <person name="Birren B."/>
        </authorList>
    </citation>
    <scope>NUCLEOTIDE SEQUENCE [LARGE SCALE GENOMIC DNA]</scope>
    <source>
        <strain evidence="1 2">CBS 650.93</strain>
    </source>
</reference>
<name>A0A0D2J4G1_9EURO</name>
<organism evidence="1 2">
    <name type="scientific">Rhinocladiella mackenziei CBS 650.93</name>
    <dbReference type="NCBI Taxonomy" id="1442369"/>
    <lineage>
        <taxon>Eukaryota</taxon>
        <taxon>Fungi</taxon>
        <taxon>Dikarya</taxon>
        <taxon>Ascomycota</taxon>
        <taxon>Pezizomycotina</taxon>
        <taxon>Eurotiomycetes</taxon>
        <taxon>Chaetothyriomycetidae</taxon>
        <taxon>Chaetothyriales</taxon>
        <taxon>Herpotrichiellaceae</taxon>
        <taxon>Rhinocladiella</taxon>
    </lineage>
</organism>
<accession>A0A0D2J4G1</accession>
<dbReference type="PANTHER" id="PTHR23004">
    <property type="entry name" value="DOUBLECORTIN DOMAIN CONTAINING 2"/>
    <property type="match status" value="1"/>
</dbReference>
<dbReference type="Gene3D" id="1.20.58.320">
    <property type="entry name" value="TPR-like"/>
    <property type="match status" value="1"/>
</dbReference>
<dbReference type="InterPro" id="IPR010323">
    <property type="entry name" value="DUF924"/>
</dbReference>
<dbReference type="EMBL" id="KN847475">
    <property type="protein sequence ID" value="KIX10571.1"/>
    <property type="molecule type" value="Genomic_DNA"/>
</dbReference>
<evidence type="ECO:0000313" key="2">
    <source>
        <dbReference type="Proteomes" id="UP000053617"/>
    </source>
</evidence>
<gene>
    <name evidence="1" type="ORF">Z518_01655</name>
</gene>
<dbReference type="Gene3D" id="1.25.40.10">
    <property type="entry name" value="Tetratricopeptide repeat domain"/>
    <property type="match status" value="1"/>
</dbReference>
<dbReference type="AlphaFoldDB" id="A0A0D2J4G1"/>
<dbReference type="GeneID" id="25289726"/>
<dbReference type="HOGENOM" id="CLU_065010_2_0_1"/>